<feature type="region of interest" description="Disordered" evidence="1">
    <location>
        <begin position="106"/>
        <end position="143"/>
    </location>
</feature>
<sequence>MKYSGLTDHHQHLSLLSLRPAAAAAAAAAAASAHSPRSPPHPAPRPHLSAQQSLAMILAARKPVSDRRHVSAVNLPTMNSGRVDPTPTYSASSCTHLSSLPQYLPPAPPARHFSEPPHQFRNQRVDSGQRSVSNTHERRRSEAEYQDVVAQLRLYLAIVKLVVCGSTFLYNNILGVIVSM</sequence>
<gene>
    <name evidence="2" type="ORF">BZA70DRAFT_285918</name>
</gene>
<evidence type="ECO:0000313" key="2">
    <source>
        <dbReference type="EMBL" id="KAK7202490.1"/>
    </source>
</evidence>
<proteinExistence type="predicted"/>
<evidence type="ECO:0000313" key="3">
    <source>
        <dbReference type="Proteomes" id="UP001498771"/>
    </source>
</evidence>
<name>A0ABR1EY28_9ASCO</name>
<keyword evidence="3" id="KW-1185">Reference proteome</keyword>
<evidence type="ECO:0000256" key="1">
    <source>
        <dbReference type="SAM" id="MobiDB-lite"/>
    </source>
</evidence>
<dbReference type="GeneID" id="90039328"/>
<dbReference type="Proteomes" id="UP001498771">
    <property type="component" value="Unassembled WGS sequence"/>
</dbReference>
<feature type="region of interest" description="Disordered" evidence="1">
    <location>
        <begin position="27"/>
        <end position="48"/>
    </location>
</feature>
<dbReference type="RefSeq" id="XP_064765523.1">
    <property type="nucleotide sequence ID" value="XM_064913816.1"/>
</dbReference>
<dbReference type="EMBL" id="JBBJBU010000017">
    <property type="protein sequence ID" value="KAK7202490.1"/>
    <property type="molecule type" value="Genomic_DNA"/>
</dbReference>
<organism evidence="2 3">
    <name type="scientific">Myxozyma melibiosi</name>
    <dbReference type="NCBI Taxonomy" id="54550"/>
    <lineage>
        <taxon>Eukaryota</taxon>
        <taxon>Fungi</taxon>
        <taxon>Dikarya</taxon>
        <taxon>Ascomycota</taxon>
        <taxon>Saccharomycotina</taxon>
        <taxon>Lipomycetes</taxon>
        <taxon>Lipomycetales</taxon>
        <taxon>Lipomycetaceae</taxon>
        <taxon>Myxozyma</taxon>
    </lineage>
</organism>
<feature type="compositionally biased region" description="Low complexity" evidence="1">
    <location>
        <begin position="27"/>
        <end position="36"/>
    </location>
</feature>
<comment type="caution">
    <text evidence="2">The sequence shown here is derived from an EMBL/GenBank/DDBJ whole genome shotgun (WGS) entry which is preliminary data.</text>
</comment>
<reference evidence="2 3" key="1">
    <citation type="submission" date="2024-03" db="EMBL/GenBank/DDBJ databases">
        <title>Genome-scale model development and genomic sequencing of the oleaginous clade Lipomyces.</title>
        <authorList>
            <consortium name="Lawrence Berkeley National Laboratory"/>
            <person name="Czajka J.J."/>
            <person name="Han Y."/>
            <person name="Kim J."/>
            <person name="Mondo S.J."/>
            <person name="Hofstad B.A."/>
            <person name="Robles A."/>
            <person name="Haridas S."/>
            <person name="Riley R."/>
            <person name="LaButti K."/>
            <person name="Pangilinan J."/>
            <person name="Andreopoulos W."/>
            <person name="Lipzen A."/>
            <person name="Yan J."/>
            <person name="Wang M."/>
            <person name="Ng V."/>
            <person name="Grigoriev I.V."/>
            <person name="Spatafora J.W."/>
            <person name="Magnuson J.K."/>
            <person name="Baker S.E."/>
            <person name="Pomraning K.R."/>
        </authorList>
    </citation>
    <scope>NUCLEOTIDE SEQUENCE [LARGE SCALE GENOMIC DNA]</scope>
    <source>
        <strain evidence="2 3">Phaff 52-87</strain>
    </source>
</reference>
<protein>
    <submittedName>
        <fullName evidence="2">Uncharacterized protein</fullName>
    </submittedName>
</protein>
<accession>A0ABR1EY28</accession>
<feature type="compositionally biased region" description="Polar residues" evidence="1">
    <location>
        <begin position="120"/>
        <end position="134"/>
    </location>
</feature>